<evidence type="ECO:0000313" key="3">
    <source>
        <dbReference type="Proteomes" id="UP000827721"/>
    </source>
</evidence>
<dbReference type="PANTHER" id="PTHR47599:SF4">
    <property type="entry name" value="POLYPROTEIN"/>
    <property type="match status" value="1"/>
</dbReference>
<evidence type="ECO:0000313" key="2">
    <source>
        <dbReference type="EMBL" id="KAH7571085.1"/>
    </source>
</evidence>
<comment type="caution">
    <text evidence="2">The sequence shown here is derived from an EMBL/GenBank/DDBJ whole genome shotgun (WGS) entry which is preliminary data.</text>
</comment>
<sequence length="427" mass="48975">MNPAPKGFGPGIEIVFHHANMRSPNDRTPRIIEPSDVQFPEGWNVQDGIPEEQEYNSPRFIYFRHSGGKLIPRQVRADPTLLGCLCFIVFLLVFLPDLDLRLCYLDIEEWGIELFDSFSVSAGGRCEIGLGLIAVRDQAELPSFYKTMSSEMIIHAMPDWRIQQVSNESVYPKGIFNFKKQYSIQTTEGRISSNTEKVSIPLLDSHVIAKHKHKHRYVHIGLVQVYVKPIIYKEINGSISLFLKDKRLFNFSDSFLNVPQASELDDPINFYPNIMVSFEEIEVLHHLTLNVELGNFEVEGYNFVLQLVTKVYYKWMRDQVKPATKCYGPGIEIASRERNMRTPEDLNPRIIKRSDLQFPEDWNVQDEIPEEEERNSPLFVHFSGRGVKLEFPSMKRSGTGKLSGRVKSDDDDGGSGGYHDARDSVKR</sequence>
<gene>
    <name evidence="2" type="ORF">JRO89_XS05G0251400</name>
</gene>
<protein>
    <submittedName>
        <fullName evidence="2">Uncharacterized protein</fullName>
    </submittedName>
</protein>
<feature type="region of interest" description="Disordered" evidence="1">
    <location>
        <begin position="391"/>
        <end position="427"/>
    </location>
</feature>
<dbReference type="PANTHER" id="PTHR47599">
    <property type="entry name" value="CELL-TO-CELL MOVEMENT PROTEIN"/>
    <property type="match status" value="1"/>
</dbReference>
<dbReference type="InterPro" id="IPR051596">
    <property type="entry name" value="Caulimoviridae_Movement"/>
</dbReference>
<reference evidence="2 3" key="1">
    <citation type="submission" date="2021-02" db="EMBL/GenBank/DDBJ databases">
        <title>Plant Genome Project.</title>
        <authorList>
            <person name="Zhang R.-G."/>
        </authorList>
    </citation>
    <scope>NUCLEOTIDE SEQUENCE [LARGE SCALE GENOMIC DNA]</scope>
    <source>
        <tissue evidence="2">Leaves</tissue>
    </source>
</reference>
<dbReference type="InterPro" id="IPR028919">
    <property type="entry name" value="Viral_movement"/>
</dbReference>
<name>A0ABQ8I390_9ROSI</name>
<proteinExistence type="predicted"/>
<evidence type="ECO:0000256" key="1">
    <source>
        <dbReference type="SAM" id="MobiDB-lite"/>
    </source>
</evidence>
<keyword evidence="3" id="KW-1185">Reference proteome</keyword>
<accession>A0ABQ8I390</accession>
<dbReference type="Pfam" id="PF01107">
    <property type="entry name" value="MP"/>
    <property type="match status" value="1"/>
</dbReference>
<dbReference type="EMBL" id="JAFEMO010000005">
    <property type="protein sequence ID" value="KAH7571085.1"/>
    <property type="molecule type" value="Genomic_DNA"/>
</dbReference>
<dbReference type="Proteomes" id="UP000827721">
    <property type="component" value="Unassembled WGS sequence"/>
</dbReference>
<organism evidence="2 3">
    <name type="scientific">Xanthoceras sorbifolium</name>
    <dbReference type="NCBI Taxonomy" id="99658"/>
    <lineage>
        <taxon>Eukaryota</taxon>
        <taxon>Viridiplantae</taxon>
        <taxon>Streptophyta</taxon>
        <taxon>Embryophyta</taxon>
        <taxon>Tracheophyta</taxon>
        <taxon>Spermatophyta</taxon>
        <taxon>Magnoliopsida</taxon>
        <taxon>eudicotyledons</taxon>
        <taxon>Gunneridae</taxon>
        <taxon>Pentapetalae</taxon>
        <taxon>rosids</taxon>
        <taxon>malvids</taxon>
        <taxon>Sapindales</taxon>
        <taxon>Sapindaceae</taxon>
        <taxon>Xanthoceroideae</taxon>
        <taxon>Xanthoceras</taxon>
    </lineage>
</organism>